<evidence type="ECO:0000313" key="6">
    <source>
        <dbReference type="Proteomes" id="UP000827986"/>
    </source>
</evidence>
<feature type="transmembrane region" description="Helical" evidence="3">
    <location>
        <begin position="74"/>
        <end position="102"/>
    </location>
</feature>
<keyword evidence="3" id="KW-0812">Transmembrane</keyword>
<evidence type="ECO:0000259" key="4">
    <source>
        <dbReference type="PROSITE" id="PS50041"/>
    </source>
</evidence>
<dbReference type="FunFam" id="2.80.10.50:FF:000032">
    <property type="entry name" value="macrophage mannose receptor 1"/>
    <property type="match status" value="1"/>
</dbReference>
<dbReference type="SMART" id="SM00458">
    <property type="entry name" value="RICIN"/>
    <property type="match status" value="1"/>
</dbReference>
<organism evidence="5 6">
    <name type="scientific">Mauremys mutica</name>
    <name type="common">yellowpond turtle</name>
    <dbReference type="NCBI Taxonomy" id="74926"/>
    <lineage>
        <taxon>Eukaryota</taxon>
        <taxon>Metazoa</taxon>
        <taxon>Chordata</taxon>
        <taxon>Craniata</taxon>
        <taxon>Vertebrata</taxon>
        <taxon>Euteleostomi</taxon>
        <taxon>Archelosauria</taxon>
        <taxon>Testudinata</taxon>
        <taxon>Testudines</taxon>
        <taxon>Cryptodira</taxon>
        <taxon>Durocryptodira</taxon>
        <taxon>Testudinoidea</taxon>
        <taxon>Geoemydidae</taxon>
        <taxon>Geoemydinae</taxon>
        <taxon>Mauremys</taxon>
    </lineage>
</organism>
<accession>A0A9D3XB28</accession>
<dbReference type="Pfam" id="PF24562">
    <property type="entry name" value="CysR_MRC2_N"/>
    <property type="match status" value="1"/>
</dbReference>
<dbReference type="PROSITE" id="PS50231">
    <property type="entry name" value="RICIN_B_LECTIN"/>
    <property type="match status" value="1"/>
</dbReference>
<dbReference type="InterPro" id="IPR001304">
    <property type="entry name" value="C-type_lectin-like"/>
</dbReference>
<dbReference type="PANTHER" id="PTHR22803">
    <property type="entry name" value="MANNOSE, PHOSPHOLIPASE, LECTIN RECEPTOR RELATED"/>
    <property type="match status" value="1"/>
</dbReference>
<evidence type="ECO:0000256" key="1">
    <source>
        <dbReference type="ARBA" id="ARBA00023157"/>
    </source>
</evidence>
<feature type="domain" description="C-type lectin" evidence="4">
    <location>
        <begin position="290"/>
        <end position="403"/>
    </location>
</feature>
<keyword evidence="6" id="KW-1185">Reference proteome</keyword>
<dbReference type="Proteomes" id="UP000827986">
    <property type="component" value="Unassembled WGS sequence"/>
</dbReference>
<dbReference type="SUPFAM" id="SSF56436">
    <property type="entry name" value="C-type lectin-like"/>
    <property type="match status" value="1"/>
</dbReference>
<dbReference type="PROSITE" id="PS50041">
    <property type="entry name" value="C_TYPE_LECTIN_2"/>
    <property type="match status" value="1"/>
</dbReference>
<reference evidence="5" key="1">
    <citation type="submission" date="2021-09" db="EMBL/GenBank/DDBJ databases">
        <title>The genome of Mauremys mutica provides insights into the evolution of semi-aquatic lifestyle.</title>
        <authorList>
            <person name="Gong S."/>
            <person name="Gao Y."/>
        </authorList>
    </citation>
    <scope>NUCLEOTIDE SEQUENCE</scope>
    <source>
        <strain evidence="5">MM-2020</strain>
        <tissue evidence="5">Muscle</tissue>
    </source>
</reference>
<dbReference type="EMBL" id="JAHDVG010000475">
    <property type="protein sequence ID" value="KAH1176336.1"/>
    <property type="molecule type" value="Genomic_DNA"/>
</dbReference>
<feature type="region of interest" description="Disordered" evidence="2">
    <location>
        <begin position="14"/>
        <end position="56"/>
    </location>
</feature>
<dbReference type="InterPro" id="IPR050111">
    <property type="entry name" value="C-type_lectin/snaclec_domain"/>
</dbReference>
<dbReference type="AlphaFoldDB" id="A0A9D3XB28"/>
<dbReference type="OrthoDB" id="8950604at2759"/>
<dbReference type="InterPro" id="IPR016186">
    <property type="entry name" value="C-type_lectin-like/link_sf"/>
</dbReference>
<dbReference type="InterPro" id="IPR035992">
    <property type="entry name" value="Ricin_B-like_lectins"/>
</dbReference>
<comment type="caution">
    <text evidence="5">The sequence shown here is derived from an EMBL/GenBank/DDBJ whole genome shotgun (WGS) entry which is preliminary data.</text>
</comment>
<sequence length="406" mass="45243">MACKATYSNVDIIEPGQEEPWGSEPREKAAVSDVYTEEESQYETADPAVGARRRPMEQREARAPEWEWRLGQRWILACATVLGVSVLLNLLLLTLGVVRLFLNTAAMTWPRPLVMFPSPADMETASTLERMQVENQLLRNVGSPASGFFLIYSESHQLCVDVTAGGSLTAAPCTPGAPSQHFQWLSQGQLLSVAHQQCVAVPKRLNRMAVRLEPCKAHRELQHWECRANGLLALAKENLYFNYGNSQSHVVMLYTGDGPWSRWVVYGSHEDLCSCACHVCTPCRRGWTFFQDRCYFHSCSLGTWDTANRSCASLGALLLQVTSFAEQAHIVASMKAPSSWMGLTDQALEGAWMWVDGTHSAANASYWQTGEPNGGQKENCALARQDGHWYDAPCTEQHHWVCEGEL</sequence>
<dbReference type="InterPro" id="IPR016187">
    <property type="entry name" value="CTDL_fold"/>
</dbReference>
<keyword evidence="1" id="KW-1015">Disulfide bond</keyword>
<dbReference type="Pfam" id="PF00059">
    <property type="entry name" value="Lectin_C"/>
    <property type="match status" value="1"/>
</dbReference>
<gene>
    <name evidence="5" type="ORF">KIL84_021070</name>
</gene>
<name>A0A9D3XB28_9SAUR</name>
<keyword evidence="3" id="KW-1133">Transmembrane helix</keyword>
<protein>
    <recommendedName>
        <fullName evidence="4">C-type lectin domain-containing protein</fullName>
    </recommendedName>
</protein>
<keyword evidence="3" id="KW-0472">Membrane</keyword>
<dbReference type="InterPro" id="IPR018378">
    <property type="entry name" value="C-type_lectin_CS"/>
</dbReference>
<dbReference type="Gene3D" id="3.10.100.10">
    <property type="entry name" value="Mannose-Binding Protein A, subunit A"/>
    <property type="match status" value="1"/>
</dbReference>
<dbReference type="InterPro" id="IPR000772">
    <property type="entry name" value="Ricin_B_lectin"/>
</dbReference>
<dbReference type="SMART" id="SM00034">
    <property type="entry name" value="CLECT"/>
    <property type="match status" value="1"/>
</dbReference>
<proteinExistence type="predicted"/>
<dbReference type="SUPFAM" id="SSF50370">
    <property type="entry name" value="Ricin B-like lectins"/>
    <property type="match status" value="1"/>
</dbReference>
<dbReference type="Gene3D" id="2.80.10.50">
    <property type="match status" value="1"/>
</dbReference>
<evidence type="ECO:0000256" key="2">
    <source>
        <dbReference type="SAM" id="MobiDB-lite"/>
    </source>
</evidence>
<dbReference type="CDD" id="cd23407">
    <property type="entry name" value="beta-trefoil_Ricin_MRC1"/>
    <property type="match status" value="1"/>
</dbReference>
<evidence type="ECO:0000256" key="3">
    <source>
        <dbReference type="SAM" id="Phobius"/>
    </source>
</evidence>
<evidence type="ECO:0000313" key="5">
    <source>
        <dbReference type="EMBL" id="KAH1176336.1"/>
    </source>
</evidence>
<dbReference type="PROSITE" id="PS00615">
    <property type="entry name" value="C_TYPE_LECTIN_1"/>
    <property type="match status" value="1"/>
</dbReference>